<dbReference type="PANTHER" id="PTHR36919">
    <property type="entry name" value="BLR1215 PROTEIN"/>
    <property type="match status" value="1"/>
</dbReference>
<evidence type="ECO:0000259" key="2">
    <source>
        <dbReference type="Pfam" id="PF09917"/>
    </source>
</evidence>
<keyword evidence="1" id="KW-0732">Signal</keyword>
<accession>A0A494W0Y4</accession>
<sequence length="151" mass="16200">MPISLTSHKEKDRMKSLAIAAATLAAATALPAHAAQPVTGRWATVDGKAIVQIAPCGRQLCGRIERIVKPTPGRPQTDIKNPDPALRSKPLVGLTLLSGFEDAGELWKGTIYDPESGKSYSSKVSRNSDGTLKVQGCIAFFCKTQTWTPLR</sequence>
<gene>
    <name evidence="3" type="ORF">SAMIE_1003390</name>
</gene>
<feature type="domain" description="DUF2147" evidence="2">
    <location>
        <begin position="40"/>
        <end position="148"/>
    </location>
</feature>
<keyword evidence="4" id="KW-1185">Reference proteome</keyword>
<dbReference type="PANTHER" id="PTHR36919:SF2">
    <property type="entry name" value="BLL6627 PROTEIN"/>
    <property type="match status" value="1"/>
</dbReference>
<reference evidence="3 4" key="1">
    <citation type="submission" date="2018-05" db="EMBL/GenBank/DDBJ databases">
        <title>Complete Genome Sequence of the Nonylphenol-Degrading Bacterium Sphingobium amiense DSM 16289T.</title>
        <authorList>
            <person name="Ootsuka M."/>
            <person name="Nishizawa T."/>
            <person name="Ohta H."/>
        </authorList>
    </citation>
    <scope>NUCLEOTIDE SEQUENCE [LARGE SCALE GENOMIC DNA]</scope>
    <source>
        <strain evidence="3 4">DSM 16289</strain>
    </source>
</reference>
<dbReference type="Proteomes" id="UP000279959">
    <property type="component" value="Chromosome"/>
</dbReference>
<dbReference type="AlphaFoldDB" id="A0A494W0Y4"/>
<dbReference type="InterPro" id="IPR019223">
    <property type="entry name" value="DUF2147"/>
</dbReference>
<evidence type="ECO:0000313" key="3">
    <source>
        <dbReference type="EMBL" id="BBD96838.1"/>
    </source>
</evidence>
<dbReference type="Pfam" id="PF09917">
    <property type="entry name" value="DUF2147"/>
    <property type="match status" value="1"/>
</dbReference>
<evidence type="ECO:0000313" key="4">
    <source>
        <dbReference type="Proteomes" id="UP000279959"/>
    </source>
</evidence>
<feature type="signal peptide" evidence="1">
    <location>
        <begin position="1"/>
        <end position="34"/>
    </location>
</feature>
<evidence type="ECO:0000256" key="1">
    <source>
        <dbReference type="SAM" id="SignalP"/>
    </source>
</evidence>
<organism evidence="3 4">
    <name type="scientific">Sphingobium amiense</name>
    <dbReference type="NCBI Taxonomy" id="135719"/>
    <lineage>
        <taxon>Bacteria</taxon>
        <taxon>Pseudomonadati</taxon>
        <taxon>Pseudomonadota</taxon>
        <taxon>Alphaproteobacteria</taxon>
        <taxon>Sphingomonadales</taxon>
        <taxon>Sphingomonadaceae</taxon>
        <taxon>Sphingobium</taxon>
    </lineage>
</organism>
<dbReference type="EMBL" id="AP018664">
    <property type="protein sequence ID" value="BBD96838.1"/>
    <property type="molecule type" value="Genomic_DNA"/>
</dbReference>
<feature type="chain" id="PRO_5019741123" evidence="1">
    <location>
        <begin position="35"/>
        <end position="151"/>
    </location>
</feature>
<dbReference type="KEGG" id="sami:SAMIE_1003390"/>
<dbReference type="Gene3D" id="2.40.128.520">
    <property type="match status" value="1"/>
</dbReference>
<proteinExistence type="predicted"/>
<protein>
    <submittedName>
        <fullName evidence="3">DUF2147 domain-containing protein</fullName>
    </submittedName>
</protein>
<name>A0A494W0Y4_9SPHN</name>